<reference evidence="2 3" key="1">
    <citation type="submission" date="2019-06" db="EMBL/GenBank/DDBJ databases">
        <authorList>
            <person name="Li J."/>
        </authorList>
    </citation>
    <scope>NUCLEOTIDE SEQUENCE [LARGE SCALE GENOMIC DNA]</scope>
    <source>
        <strain evidence="2 3">CGMCC 1.8012</strain>
    </source>
</reference>
<sequence length="327" mass="35618">MSQRFGGRFSPDAQPGTRPGASLPPTPRHPHEGRPKWITLAATPFLLGAFFQGATGMVTDLAAFGLVASGMVLTREGLVAQATYAARRVAKRPAIPRKLFGGVLAGIGLGLGAAEPGVWAEAGLIGMAGLALHQLSFGLDPWRDKTAAGVNSFQQDRAQRMIDEAEGHLDQMRDAIARSGDRRLVARVAMFDASVRHLFDRVRDNPAGLASARRYLGVYLMGARDATIRFADLYARTQDQKARRDYEVFLDDLEKDFIARADRLMDGDRDALDVEMSVLRDRLAREGLTGAATRVDPAERPALQSAEAQTLDDLLRTPFPGQKVPRD</sequence>
<feature type="region of interest" description="Disordered" evidence="1">
    <location>
        <begin position="1"/>
        <end position="34"/>
    </location>
</feature>
<accession>A0A5C4R2S6</accession>
<feature type="region of interest" description="Disordered" evidence="1">
    <location>
        <begin position="291"/>
        <end position="327"/>
    </location>
</feature>
<dbReference type="RefSeq" id="WP_139599272.1">
    <property type="nucleotide sequence ID" value="NZ_VDDC01000034.1"/>
</dbReference>
<organism evidence="2 3">
    <name type="scientific">Paracoccus haeundaensis</name>
    <dbReference type="NCBI Taxonomy" id="225362"/>
    <lineage>
        <taxon>Bacteria</taxon>
        <taxon>Pseudomonadati</taxon>
        <taxon>Pseudomonadota</taxon>
        <taxon>Alphaproteobacteria</taxon>
        <taxon>Rhodobacterales</taxon>
        <taxon>Paracoccaceae</taxon>
        <taxon>Paracoccus</taxon>
    </lineage>
</organism>
<protein>
    <recommendedName>
        <fullName evidence="4">5-bromo-4-chloroindolyl phosphate hydrolysis protein</fullName>
    </recommendedName>
</protein>
<proteinExistence type="predicted"/>
<name>A0A5C4R2S6_9RHOB</name>
<dbReference type="Pfam" id="PF10112">
    <property type="entry name" value="Halogen_Hydrol"/>
    <property type="match status" value="1"/>
</dbReference>
<dbReference type="AlphaFoldDB" id="A0A5C4R2S6"/>
<evidence type="ECO:0000313" key="2">
    <source>
        <dbReference type="EMBL" id="TNH38263.1"/>
    </source>
</evidence>
<gene>
    <name evidence="2" type="ORF">FHD67_15820</name>
</gene>
<evidence type="ECO:0008006" key="4">
    <source>
        <dbReference type="Google" id="ProtNLM"/>
    </source>
</evidence>
<evidence type="ECO:0000256" key="1">
    <source>
        <dbReference type="SAM" id="MobiDB-lite"/>
    </source>
</evidence>
<evidence type="ECO:0000313" key="3">
    <source>
        <dbReference type="Proteomes" id="UP000304880"/>
    </source>
</evidence>
<dbReference type="Proteomes" id="UP000304880">
    <property type="component" value="Unassembled WGS sequence"/>
</dbReference>
<dbReference type="EMBL" id="VDDC01000034">
    <property type="protein sequence ID" value="TNH38263.1"/>
    <property type="molecule type" value="Genomic_DNA"/>
</dbReference>
<dbReference type="InterPro" id="IPR018770">
    <property type="entry name" value="ChloroindolylP_hydrolase"/>
</dbReference>
<comment type="caution">
    <text evidence="2">The sequence shown here is derived from an EMBL/GenBank/DDBJ whole genome shotgun (WGS) entry which is preliminary data.</text>
</comment>
<keyword evidence="3" id="KW-1185">Reference proteome</keyword>